<proteinExistence type="predicted"/>
<keyword evidence="4" id="KW-1185">Reference proteome</keyword>
<evidence type="ECO:0000313" key="3">
    <source>
        <dbReference type="Ensembl" id="ENSAOCP00000053194.1"/>
    </source>
</evidence>
<dbReference type="PANTHER" id="PTHR11374:SF59">
    <property type="entry name" value="UDP-GLUCOSE 6-DEHYDROGENASE"/>
    <property type="match status" value="1"/>
</dbReference>
<dbReference type="Proteomes" id="UP001501940">
    <property type="component" value="Chromosome 21"/>
</dbReference>
<dbReference type="SUPFAM" id="SSF51735">
    <property type="entry name" value="NAD(P)-binding Rossmann-fold domains"/>
    <property type="match status" value="1"/>
</dbReference>
<evidence type="ECO:0000259" key="2">
    <source>
        <dbReference type="Pfam" id="PF03721"/>
    </source>
</evidence>
<dbReference type="GO" id="GO:0051287">
    <property type="term" value="F:NAD binding"/>
    <property type="evidence" value="ECO:0007669"/>
    <property type="project" value="InterPro"/>
</dbReference>
<feature type="domain" description="UDP-glucose/GDP-mannose dehydrogenase N-terminal" evidence="2">
    <location>
        <begin position="11"/>
        <end position="90"/>
    </location>
</feature>
<dbReference type="GO" id="GO:0006024">
    <property type="term" value="P:glycosaminoglycan biosynthetic process"/>
    <property type="evidence" value="ECO:0007669"/>
    <property type="project" value="TreeGrafter"/>
</dbReference>
<evidence type="ECO:0000256" key="1">
    <source>
        <dbReference type="ARBA" id="ARBA00047473"/>
    </source>
</evidence>
<evidence type="ECO:0000313" key="4">
    <source>
        <dbReference type="Proteomes" id="UP001501940"/>
    </source>
</evidence>
<dbReference type="Pfam" id="PF03721">
    <property type="entry name" value="UDPG_MGDP_dh_N"/>
    <property type="match status" value="1"/>
</dbReference>
<dbReference type="AlphaFoldDB" id="A0AAQ5YJW9"/>
<name>A0AAQ5YJW9_AMPOC</name>
<reference evidence="3" key="2">
    <citation type="submission" date="2025-08" db="UniProtKB">
        <authorList>
            <consortium name="Ensembl"/>
        </authorList>
    </citation>
    <scope>IDENTIFICATION</scope>
</reference>
<dbReference type="Ensembl" id="ENSAOCT00000052648.1">
    <property type="protein sequence ID" value="ENSAOCP00000053194.1"/>
    <property type="gene ID" value="ENSAOCG00000030766.1"/>
</dbReference>
<dbReference type="InterPro" id="IPR001732">
    <property type="entry name" value="UDP-Glc/GDP-Man_DH_N"/>
</dbReference>
<protein>
    <recommendedName>
        <fullName evidence="2">UDP-glucose/GDP-mannose dehydrogenase N-terminal domain-containing protein</fullName>
    </recommendedName>
</protein>
<reference evidence="3" key="3">
    <citation type="submission" date="2025-09" db="UniProtKB">
        <authorList>
            <consortium name="Ensembl"/>
        </authorList>
    </citation>
    <scope>IDENTIFICATION</scope>
</reference>
<dbReference type="Gene3D" id="3.40.50.720">
    <property type="entry name" value="NAD(P)-binding Rossmann-like Domain"/>
    <property type="match status" value="1"/>
</dbReference>
<dbReference type="InterPro" id="IPR036291">
    <property type="entry name" value="NAD(P)-bd_dom_sf"/>
</dbReference>
<dbReference type="GO" id="GO:0003979">
    <property type="term" value="F:UDP-glucose 6-dehydrogenase activity"/>
    <property type="evidence" value="ECO:0007669"/>
    <property type="project" value="UniProtKB-EC"/>
</dbReference>
<sequence>NFDIIETVPGGGPICRVIAEMCPEMTVTVVDVSESRIKAWNSDTLTIYEPGLKEVVESYRGRNLFFSTDIDSAIRDAVLVFISVNTQTRTYRMGKGRAASLMNLVPGSSTG</sequence>
<reference evidence="3 4" key="1">
    <citation type="submission" date="2022-01" db="EMBL/GenBank/DDBJ databases">
        <title>A chromosome-scale genome assembly of the false clownfish, Amphiprion ocellaris.</title>
        <authorList>
            <person name="Ryu T."/>
        </authorList>
    </citation>
    <scope>NUCLEOTIDE SEQUENCE [LARGE SCALE GENOMIC DNA]</scope>
</reference>
<dbReference type="GO" id="GO:0005634">
    <property type="term" value="C:nucleus"/>
    <property type="evidence" value="ECO:0007669"/>
    <property type="project" value="TreeGrafter"/>
</dbReference>
<dbReference type="InterPro" id="IPR028356">
    <property type="entry name" value="UDPglc_DH_euk"/>
</dbReference>
<comment type="catalytic activity">
    <reaction evidence="1">
        <text>UDP-alpha-D-glucose + 2 NAD(+) + H2O = UDP-alpha-D-glucuronate + 2 NADH + 3 H(+)</text>
        <dbReference type="Rhea" id="RHEA:23596"/>
        <dbReference type="ChEBI" id="CHEBI:15377"/>
        <dbReference type="ChEBI" id="CHEBI:15378"/>
        <dbReference type="ChEBI" id="CHEBI:57540"/>
        <dbReference type="ChEBI" id="CHEBI:57945"/>
        <dbReference type="ChEBI" id="CHEBI:58052"/>
        <dbReference type="ChEBI" id="CHEBI:58885"/>
        <dbReference type="EC" id="1.1.1.22"/>
    </reaction>
</comment>
<accession>A0AAQ5YJW9</accession>
<dbReference type="GeneTree" id="ENSGT00390000015355"/>
<dbReference type="PANTHER" id="PTHR11374">
    <property type="entry name" value="UDP-GLUCOSE DEHYDROGENASE/UDP-MANNAC DEHYDROGENASE"/>
    <property type="match status" value="1"/>
</dbReference>
<organism evidence="3 4">
    <name type="scientific">Amphiprion ocellaris</name>
    <name type="common">Clown anemonefish</name>
    <dbReference type="NCBI Taxonomy" id="80972"/>
    <lineage>
        <taxon>Eukaryota</taxon>
        <taxon>Metazoa</taxon>
        <taxon>Chordata</taxon>
        <taxon>Craniata</taxon>
        <taxon>Vertebrata</taxon>
        <taxon>Euteleostomi</taxon>
        <taxon>Actinopterygii</taxon>
        <taxon>Neopterygii</taxon>
        <taxon>Teleostei</taxon>
        <taxon>Neoteleostei</taxon>
        <taxon>Acanthomorphata</taxon>
        <taxon>Ovalentaria</taxon>
        <taxon>Pomacentridae</taxon>
        <taxon>Amphiprion</taxon>
    </lineage>
</organism>